<feature type="domain" description="AAA+ ATPase" evidence="3">
    <location>
        <begin position="150"/>
        <end position="297"/>
    </location>
</feature>
<dbReference type="Gene3D" id="3.40.50.300">
    <property type="entry name" value="P-loop containing nucleotide triphosphate hydrolases"/>
    <property type="match status" value="1"/>
</dbReference>
<evidence type="ECO:0000313" key="5">
    <source>
        <dbReference type="Proteomes" id="UP000005384"/>
    </source>
</evidence>
<dbReference type="NCBIfam" id="TIGR02858">
    <property type="entry name" value="spore_III_AA"/>
    <property type="match status" value="1"/>
</dbReference>
<name>G5IBS6_9FIRM</name>
<dbReference type="InterPro" id="IPR027417">
    <property type="entry name" value="P-loop_NTPase"/>
</dbReference>
<dbReference type="AlphaFoldDB" id="G5IBS6"/>
<gene>
    <name evidence="4" type="ORF">HMPREF9473_01109</name>
</gene>
<proteinExistence type="predicted"/>
<sequence>MEKKDELVKIFSKAIRNVLGRLDVDFEDVQEIRLRVLAPLLVIYKNTEYYLTHSGRLSGKAEDAYVVSREEVRETMEYISHYSLYAYEEEMKQGFITIQGGHRIGIAGKTIVDDKGIRSMKYVSFINVRLSHQVKGCASAVLPYLYHGGDIFHTLVISPPRCGKTTLLRDMIRQISNGTGKEPGMTVGVIDERSEIGACYQGVPQNELGIRTDILDCCPKARGMMMLIRTMSPRVIAVDEIGSREDLEAMEYVMNCGCKLIATVHGNSVEDIKQKPVLRKLVQERIFERYIVLDNKGKIGHVAQIYDSRGTQLYHPEGCL</sequence>
<dbReference type="SUPFAM" id="SSF52540">
    <property type="entry name" value="P-loop containing nucleoside triphosphate hydrolases"/>
    <property type="match status" value="1"/>
</dbReference>
<organism evidence="4 5">
    <name type="scientific">Hungatella hathewayi WAL-18680</name>
    <dbReference type="NCBI Taxonomy" id="742737"/>
    <lineage>
        <taxon>Bacteria</taxon>
        <taxon>Bacillati</taxon>
        <taxon>Bacillota</taxon>
        <taxon>Clostridia</taxon>
        <taxon>Lachnospirales</taxon>
        <taxon>Lachnospiraceae</taxon>
        <taxon>Hungatella</taxon>
    </lineage>
</organism>
<dbReference type="EMBL" id="ADLN01000009">
    <property type="protein sequence ID" value="EHI61044.1"/>
    <property type="molecule type" value="Genomic_DNA"/>
</dbReference>
<evidence type="ECO:0000256" key="1">
    <source>
        <dbReference type="ARBA" id="ARBA00022741"/>
    </source>
</evidence>
<keyword evidence="1" id="KW-0547">Nucleotide-binding</keyword>
<keyword evidence="2" id="KW-0067">ATP-binding</keyword>
<keyword evidence="5" id="KW-1185">Reference proteome</keyword>
<dbReference type="InterPro" id="IPR014217">
    <property type="entry name" value="Spore_III_AA"/>
</dbReference>
<dbReference type="RefSeq" id="WP_006779095.1">
    <property type="nucleotide sequence ID" value="NZ_CP040506.1"/>
</dbReference>
<dbReference type="PANTHER" id="PTHR20953:SF3">
    <property type="entry name" value="P-LOOP CONTAINING NUCLEOSIDE TRIPHOSPHATE HYDROLASES SUPERFAMILY PROTEIN"/>
    <property type="match status" value="1"/>
</dbReference>
<evidence type="ECO:0000259" key="3">
    <source>
        <dbReference type="SMART" id="SM00382"/>
    </source>
</evidence>
<dbReference type="Proteomes" id="UP000005384">
    <property type="component" value="Unassembled WGS sequence"/>
</dbReference>
<dbReference type="OrthoDB" id="9768243at2"/>
<dbReference type="PANTHER" id="PTHR20953">
    <property type="entry name" value="KINASE-RELATED"/>
    <property type="match status" value="1"/>
</dbReference>
<dbReference type="InterPro" id="IPR045735">
    <property type="entry name" value="Spore_III_AA_AAA+_ATPase"/>
</dbReference>
<dbReference type="SMART" id="SM00382">
    <property type="entry name" value="AAA"/>
    <property type="match status" value="1"/>
</dbReference>
<comment type="caution">
    <text evidence="4">The sequence shown here is derived from an EMBL/GenBank/DDBJ whole genome shotgun (WGS) entry which is preliminary data.</text>
</comment>
<dbReference type="InterPro" id="IPR003593">
    <property type="entry name" value="AAA+_ATPase"/>
</dbReference>
<dbReference type="PATRIC" id="fig|742737.3.peg.1114"/>
<reference evidence="4 5" key="1">
    <citation type="submission" date="2011-08" db="EMBL/GenBank/DDBJ databases">
        <title>The Genome Sequence of Clostridium hathewayi WAL-18680.</title>
        <authorList>
            <consortium name="The Broad Institute Genome Sequencing Platform"/>
            <person name="Earl A."/>
            <person name="Ward D."/>
            <person name="Feldgarden M."/>
            <person name="Gevers D."/>
            <person name="Finegold S.M."/>
            <person name="Summanen P.H."/>
            <person name="Molitoris D.R."/>
            <person name="Song M."/>
            <person name="Daigneault M."/>
            <person name="Allen-Vercoe E."/>
            <person name="Young S.K."/>
            <person name="Zeng Q."/>
            <person name="Gargeya S."/>
            <person name="Fitzgerald M."/>
            <person name="Haas B."/>
            <person name="Abouelleil A."/>
            <person name="Alvarado L."/>
            <person name="Arachchi H.M."/>
            <person name="Berlin A."/>
            <person name="Brown A."/>
            <person name="Chapman S.B."/>
            <person name="Chen Z."/>
            <person name="Dunbar C."/>
            <person name="Freedman E."/>
            <person name="Gearin G."/>
            <person name="Gellesch M."/>
            <person name="Goldberg J."/>
            <person name="Griggs A."/>
            <person name="Gujja S."/>
            <person name="Heiman D."/>
            <person name="Howarth C."/>
            <person name="Larson L."/>
            <person name="Lui A."/>
            <person name="MacDonald P.J.P."/>
            <person name="Montmayeur A."/>
            <person name="Murphy C."/>
            <person name="Neiman D."/>
            <person name="Pearson M."/>
            <person name="Priest M."/>
            <person name="Roberts A."/>
            <person name="Saif S."/>
            <person name="Shea T."/>
            <person name="Shenoy N."/>
            <person name="Sisk P."/>
            <person name="Stolte C."/>
            <person name="Sykes S."/>
            <person name="Wortman J."/>
            <person name="Nusbaum C."/>
            <person name="Birren B."/>
        </authorList>
    </citation>
    <scope>NUCLEOTIDE SEQUENCE [LARGE SCALE GENOMIC DNA]</scope>
    <source>
        <strain evidence="4 5">WAL-18680</strain>
    </source>
</reference>
<evidence type="ECO:0000313" key="4">
    <source>
        <dbReference type="EMBL" id="EHI61044.1"/>
    </source>
</evidence>
<dbReference type="GO" id="GO:0005524">
    <property type="term" value="F:ATP binding"/>
    <property type="evidence" value="ECO:0007669"/>
    <property type="project" value="UniProtKB-KW"/>
</dbReference>
<protein>
    <submittedName>
        <fullName evidence="4">Stage III sporulation protein AA</fullName>
    </submittedName>
</protein>
<dbReference type="Pfam" id="PF19568">
    <property type="entry name" value="Spore_III_AA"/>
    <property type="match status" value="1"/>
</dbReference>
<accession>G5IBS6</accession>
<evidence type="ECO:0000256" key="2">
    <source>
        <dbReference type="ARBA" id="ARBA00022840"/>
    </source>
</evidence>
<dbReference type="HOGENOM" id="CLU_052793_0_0_9"/>